<reference evidence="1 2" key="1">
    <citation type="submission" date="2018-11" db="EMBL/GenBank/DDBJ databases">
        <authorList>
            <consortium name="Pathogen Informatics"/>
        </authorList>
    </citation>
    <scope>NUCLEOTIDE SEQUENCE [LARGE SCALE GENOMIC DNA]</scope>
</reference>
<dbReference type="InterPro" id="IPR002591">
    <property type="entry name" value="Phosphodiest/P_Trfase"/>
</dbReference>
<proteinExistence type="predicted"/>
<dbReference type="PANTHER" id="PTHR10151">
    <property type="entry name" value="ECTONUCLEOTIDE PYROPHOSPHATASE/PHOSPHODIESTERASE"/>
    <property type="match status" value="1"/>
</dbReference>
<dbReference type="AlphaFoldDB" id="A0A3P6S7D3"/>
<dbReference type="PANTHER" id="PTHR10151:SF120">
    <property type="entry name" value="BIS(5'-ADENOSYL)-TRIPHOSPHATASE"/>
    <property type="match status" value="1"/>
</dbReference>
<evidence type="ECO:0000313" key="2">
    <source>
        <dbReference type="Proteomes" id="UP000271889"/>
    </source>
</evidence>
<dbReference type="Pfam" id="PF01663">
    <property type="entry name" value="Phosphodiest"/>
    <property type="match status" value="1"/>
</dbReference>
<accession>A0A3P6S7D3</accession>
<protein>
    <recommendedName>
        <fullName evidence="3">AP3A hydrolase</fullName>
    </recommendedName>
</protein>
<dbReference type="EMBL" id="UYRV01017667">
    <property type="protein sequence ID" value="VDK63510.1"/>
    <property type="molecule type" value="Genomic_DNA"/>
</dbReference>
<name>A0A3P6S7D3_CYLGO</name>
<evidence type="ECO:0008006" key="3">
    <source>
        <dbReference type="Google" id="ProtNLM"/>
    </source>
</evidence>
<keyword evidence="2" id="KW-1185">Reference proteome</keyword>
<evidence type="ECO:0000313" key="1">
    <source>
        <dbReference type="EMBL" id="VDK63510.1"/>
    </source>
</evidence>
<dbReference type="GO" id="GO:0016787">
    <property type="term" value="F:hydrolase activity"/>
    <property type="evidence" value="ECO:0007669"/>
    <property type="project" value="UniProtKB-ARBA"/>
</dbReference>
<organism evidence="1 2">
    <name type="scientific">Cylicostephanus goldi</name>
    <name type="common">Nematode worm</name>
    <dbReference type="NCBI Taxonomy" id="71465"/>
    <lineage>
        <taxon>Eukaryota</taxon>
        <taxon>Metazoa</taxon>
        <taxon>Ecdysozoa</taxon>
        <taxon>Nematoda</taxon>
        <taxon>Chromadorea</taxon>
        <taxon>Rhabditida</taxon>
        <taxon>Rhabditina</taxon>
        <taxon>Rhabditomorpha</taxon>
        <taxon>Strongyloidea</taxon>
        <taxon>Strongylidae</taxon>
        <taxon>Cylicostephanus</taxon>
    </lineage>
</organism>
<dbReference type="SUPFAM" id="SSF53649">
    <property type="entry name" value="Alkaline phosphatase-like"/>
    <property type="match status" value="1"/>
</dbReference>
<gene>
    <name evidence="1" type="ORF">CGOC_LOCUS5711</name>
</gene>
<dbReference type="OrthoDB" id="415411at2759"/>
<dbReference type="Proteomes" id="UP000271889">
    <property type="component" value="Unassembled WGS sequence"/>
</dbReference>
<dbReference type="InterPro" id="IPR017850">
    <property type="entry name" value="Alkaline_phosphatase_core_sf"/>
</dbReference>
<sequence length="162" mass="18140">MSNKLVTHIGSIWASKKSSIDIALNSMNNVAVYFLYLITPLSSLSEHPKLIIISCDGFRYDQLDSRLVPNLAKWASSGAHFINGVAPQFPTFTSVNHMAISTGLYTESHGVVSNVFFDRSRGKVFDYWNDTKTPGIYAETVDGTFFRQSGEPIWITNERQEP</sequence>
<dbReference type="Gene3D" id="3.40.720.10">
    <property type="entry name" value="Alkaline Phosphatase, subunit A"/>
    <property type="match status" value="1"/>
</dbReference>